<feature type="region of interest" description="Disordered" evidence="1">
    <location>
        <begin position="180"/>
        <end position="200"/>
    </location>
</feature>
<evidence type="ECO:0008006" key="5">
    <source>
        <dbReference type="Google" id="ProtNLM"/>
    </source>
</evidence>
<dbReference type="OrthoDB" id="9155539at2"/>
<gene>
    <name evidence="3" type="ORF">CDN99_00960</name>
</gene>
<dbReference type="RefSeq" id="WP_088382254.1">
    <property type="nucleotide sequence ID" value="NZ_NIOF01000001.1"/>
</dbReference>
<dbReference type="AlphaFoldDB" id="A0A246JKJ3"/>
<organism evidence="3 4">
    <name type="scientific">Roseateles aquatilis</name>
    <dbReference type="NCBI Taxonomy" id="431061"/>
    <lineage>
        <taxon>Bacteria</taxon>
        <taxon>Pseudomonadati</taxon>
        <taxon>Pseudomonadota</taxon>
        <taxon>Betaproteobacteria</taxon>
        <taxon>Burkholderiales</taxon>
        <taxon>Sphaerotilaceae</taxon>
        <taxon>Roseateles</taxon>
    </lineage>
</organism>
<feature type="signal peptide" evidence="2">
    <location>
        <begin position="1"/>
        <end position="24"/>
    </location>
</feature>
<feature type="compositionally biased region" description="Low complexity" evidence="1">
    <location>
        <begin position="180"/>
        <end position="189"/>
    </location>
</feature>
<reference evidence="3 4" key="1">
    <citation type="journal article" date="2008" name="Int. J. Syst. Evol. Microbiol.">
        <title>Description of Roseateles aquatilis sp. nov. and Roseateles terrae sp. nov., in the class Betaproteobacteria, and emended description of the genus Roseateles.</title>
        <authorList>
            <person name="Gomila M."/>
            <person name="Bowien B."/>
            <person name="Falsen E."/>
            <person name="Moore E.R."/>
            <person name="Lalucat J."/>
        </authorList>
    </citation>
    <scope>NUCLEOTIDE SEQUENCE [LARGE SCALE GENOMIC DNA]</scope>
    <source>
        <strain evidence="3 4">CCUG 48205</strain>
    </source>
</reference>
<evidence type="ECO:0000313" key="3">
    <source>
        <dbReference type="EMBL" id="OWQ93105.1"/>
    </source>
</evidence>
<dbReference type="EMBL" id="NIOF01000001">
    <property type="protein sequence ID" value="OWQ93105.1"/>
    <property type="molecule type" value="Genomic_DNA"/>
</dbReference>
<evidence type="ECO:0000313" key="4">
    <source>
        <dbReference type="Proteomes" id="UP000197468"/>
    </source>
</evidence>
<protein>
    <recommendedName>
        <fullName evidence="5">DUF2059 domain-containing protein</fullName>
    </recommendedName>
</protein>
<keyword evidence="4" id="KW-1185">Reference proteome</keyword>
<feature type="chain" id="PRO_5013235925" description="DUF2059 domain-containing protein" evidence="2">
    <location>
        <begin position="25"/>
        <end position="354"/>
    </location>
</feature>
<evidence type="ECO:0000256" key="1">
    <source>
        <dbReference type="SAM" id="MobiDB-lite"/>
    </source>
</evidence>
<dbReference type="Proteomes" id="UP000197468">
    <property type="component" value="Unassembled WGS sequence"/>
</dbReference>
<proteinExistence type="predicted"/>
<keyword evidence="2" id="KW-0732">Signal</keyword>
<name>A0A246JKJ3_9BURK</name>
<accession>A0A246JKJ3</accession>
<comment type="caution">
    <text evidence="3">The sequence shown here is derived from an EMBL/GenBank/DDBJ whole genome shotgun (WGS) entry which is preliminary data.</text>
</comment>
<sequence>MNFIRPRALLLATLLTTTSAVALAETPLVEAQSRVAWTSLRTLVSKALLHGQVNPQVAACVRTLPPNSFHQVIRQIADDSFEPSAQGMVDDFLNSPVGQKQAKRAWLTVFQNQQLPLPQPMPEYSAEDRQQLEIFSGLTAVRRYLDESFLDSPKASPLIQGRVRELMQQCAEKVTRAAASQAGASQAGAPQTTPRVGTTAATAATAAAPADSAATESRDAALGAIGTAYFIVGRIGKDCLSLLNRPDTAQDFVAVWQKRNEVFVTAASKYQARRLAEARAQGGKAQADVVWGQMTGAVRASGEGAVRGMLDQPDRTAACQRAVDLIDKGAFDLKPGQPMHDELQSLVAWAETQR</sequence>
<evidence type="ECO:0000256" key="2">
    <source>
        <dbReference type="SAM" id="SignalP"/>
    </source>
</evidence>